<comment type="similarity">
    <text evidence="7">Belongs to the CENP-W/WIP1 family.</text>
</comment>
<dbReference type="CDD" id="cd13732">
    <property type="entry name" value="HFD_CENP-W"/>
    <property type="match status" value="1"/>
</dbReference>
<evidence type="ECO:0000256" key="5">
    <source>
        <dbReference type="ARBA" id="ARBA00023242"/>
    </source>
</evidence>
<dbReference type="OrthoDB" id="2543597at2759"/>
<keyword evidence="9" id="KW-1185">Reference proteome</keyword>
<comment type="caution">
    <text evidence="8">The sequence shown here is derived from an EMBL/GenBank/DDBJ whole genome shotgun (WGS) entry which is preliminary data.</text>
</comment>
<sequence>TSSPYPRSVLKRTVKAHSGLNISKNTDVLLYLDYVLFMQDLMREASIKARGRGATTISPSDIKKVQE</sequence>
<evidence type="ECO:0008006" key="10">
    <source>
        <dbReference type="Google" id="ProtNLM"/>
    </source>
</evidence>
<dbReference type="SUPFAM" id="SSF47113">
    <property type="entry name" value="Histone-fold"/>
    <property type="match status" value="1"/>
</dbReference>
<keyword evidence="3" id="KW-0158">Chromosome</keyword>
<gene>
    <name evidence="8" type="ORF">FN846DRAFT_764985</name>
</gene>
<evidence type="ECO:0000313" key="8">
    <source>
        <dbReference type="EMBL" id="KAA8911767.1"/>
    </source>
</evidence>
<dbReference type="GO" id="GO:0051382">
    <property type="term" value="P:kinetochore assembly"/>
    <property type="evidence" value="ECO:0007669"/>
    <property type="project" value="TreeGrafter"/>
</dbReference>
<proteinExistence type="inferred from homology"/>
<evidence type="ECO:0000256" key="3">
    <source>
        <dbReference type="ARBA" id="ARBA00022454"/>
    </source>
</evidence>
<dbReference type="PANTHER" id="PTHR34832:SF1">
    <property type="entry name" value="CENTROMERE PROTEIN W"/>
    <property type="match status" value="1"/>
</dbReference>
<dbReference type="GO" id="GO:0005654">
    <property type="term" value="C:nucleoplasm"/>
    <property type="evidence" value="ECO:0007669"/>
    <property type="project" value="TreeGrafter"/>
</dbReference>
<evidence type="ECO:0000313" key="9">
    <source>
        <dbReference type="Proteomes" id="UP000326924"/>
    </source>
</evidence>
<dbReference type="Gene3D" id="1.10.20.10">
    <property type="entry name" value="Histone, subunit A"/>
    <property type="match status" value="1"/>
</dbReference>
<keyword evidence="5" id="KW-0539">Nucleus</keyword>
<dbReference type="AlphaFoldDB" id="A0A5J5F5Z5"/>
<comment type="subcellular location">
    <subcellularLocation>
        <location evidence="2">Chromosome</location>
        <location evidence="2">Centromere</location>
        <location evidence="2">Kinetochore</location>
    </subcellularLocation>
    <subcellularLocation>
        <location evidence="1">Nucleus</location>
    </subcellularLocation>
</comment>
<keyword evidence="6" id="KW-0137">Centromere</keyword>
<dbReference type="GO" id="GO:0000776">
    <property type="term" value="C:kinetochore"/>
    <property type="evidence" value="ECO:0007669"/>
    <property type="project" value="UniProtKB-KW"/>
</dbReference>
<feature type="non-terminal residue" evidence="8">
    <location>
        <position position="67"/>
    </location>
</feature>
<evidence type="ECO:0000256" key="1">
    <source>
        <dbReference type="ARBA" id="ARBA00004123"/>
    </source>
</evidence>
<name>A0A5J5F5Z5_9PEZI</name>
<evidence type="ECO:0000256" key="6">
    <source>
        <dbReference type="ARBA" id="ARBA00023328"/>
    </source>
</evidence>
<accession>A0A5J5F5Z5</accession>
<keyword evidence="4" id="KW-0995">Kinetochore</keyword>
<organism evidence="8 9">
    <name type="scientific">Sphaerosporella brunnea</name>
    <dbReference type="NCBI Taxonomy" id="1250544"/>
    <lineage>
        <taxon>Eukaryota</taxon>
        <taxon>Fungi</taxon>
        <taxon>Dikarya</taxon>
        <taxon>Ascomycota</taxon>
        <taxon>Pezizomycotina</taxon>
        <taxon>Pezizomycetes</taxon>
        <taxon>Pezizales</taxon>
        <taxon>Pyronemataceae</taxon>
        <taxon>Sphaerosporella</taxon>
    </lineage>
</organism>
<dbReference type="Proteomes" id="UP000326924">
    <property type="component" value="Unassembled WGS sequence"/>
</dbReference>
<evidence type="ECO:0000256" key="4">
    <source>
        <dbReference type="ARBA" id="ARBA00022838"/>
    </source>
</evidence>
<dbReference type="GO" id="GO:0007059">
    <property type="term" value="P:chromosome segregation"/>
    <property type="evidence" value="ECO:0007669"/>
    <property type="project" value="TreeGrafter"/>
</dbReference>
<dbReference type="InParanoid" id="A0A5J5F5Z5"/>
<reference evidence="8 9" key="1">
    <citation type="submission" date="2019-09" db="EMBL/GenBank/DDBJ databases">
        <title>Draft genome of the ectomycorrhizal ascomycete Sphaerosporella brunnea.</title>
        <authorList>
            <consortium name="DOE Joint Genome Institute"/>
            <person name="Benucci G.M."/>
            <person name="Marozzi G."/>
            <person name="Antonielli L."/>
            <person name="Sanchez S."/>
            <person name="Marco P."/>
            <person name="Wang X."/>
            <person name="Falini L.B."/>
            <person name="Barry K."/>
            <person name="Haridas S."/>
            <person name="Lipzen A."/>
            <person name="Labutti K."/>
            <person name="Grigoriev I.V."/>
            <person name="Murat C."/>
            <person name="Martin F."/>
            <person name="Albertini E."/>
            <person name="Donnini D."/>
            <person name="Bonito G."/>
        </authorList>
    </citation>
    <scope>NUCLEOTIDE SEQUENCE [LARGE SCALE GENOMIC DNA]</scope>
    <source>
        <strain evidence="8 9">Sb_GMNB300</strain>
    </source>
</reference>
<evidence type="ECO:0000256" key="7">
    <source>
        <dbReference type="ARBA" id="ARBA00038432"/>
    </source>
</evidence>
<dbReference type="InterPro" id="IPR009072">
    <property type="entry name" value="Histone-fold"/>
</dbReference>
<dbReference type="InterPro" id="IPR052484">
    <property type="entry name" value="CENP-W/WIP1"/>
</dbReference>
<feature type="non-terminal residue" evidence="8">
    <location>
        <position position="1"/>
    </location>
</feature>
<dbReference type="GO" id="GO:0046982">
    <property type="term" value="F:protein heterodimerization activity"/>
    <property type="evidence" value="ECO:0007669"/>
    <property type="project" value="InterPro"/>
</dbReference>
<dbReference type="PANTHER" id="PTHR34832">
    <property type="entry name" value="CENTROMERE PROTEIN W"/>
    <property type="match status" value="1"/>
</dbReference>
<evidence type="ECO:0000256" key="2">
    <source>
        <dbReference type="ARBA" id="ARBA00004629"/>
    </source>
</evidence>
<dbReference type="EMBL" id="VXIS01000032">
    <property type="protein sequence ID" value="KAA8911767.1"/>
    <property type="molecule type" value="Genomic_DNA"/>
</dbReference>
<protein>
    <recommendedName>
        <fullName evidence="10">Transcription factor CBF/NF-Y/archaeal histone domain-containing protein</fullName>
    </recommendedName>
</protein>
<dbReference type="GO" id="GO:0000278">
    <property type="term" value="P:mitotic cell cycle"/>
    <property type="evidence" value="ECO:0007669"/>
    <property type="project" value="TreeGrafter"/>
</dbReference>